<evidence type="ECO:0000256" key="1">
    <source>
        <dbReference type="ARBA" id="ARBA00001971"/>
    </source>
</evidence>
<evidence type="ECO:0000256" key="2">
    <source>
        <dbReference type="ARBA" id="ARBA00010617"/>
    </source>
</evidence>
<evidence type="ECO:0000256" key="5">
    <source>
        <dbReference type="ARBA" id="ARBA00023004"/>
    </source>
</evidence>
<proteinExistence type="inferred from homology"/>
<dbReference type="InterPro" id="IPR036396">
    <property type="entry name" value="Cyt_P450_sf"/>
</dbReference>
<comment type="similarity">
    <text evidence="2 7">Belongs to the cytochrome P450 family.</text>
</comment>
<name>A0AAD9S2X9_PHOAM</name>
<evidence type="ECO:0000256" key="3">
    <source>
        <dbReference type="ARBA" id="ARBA00022617"/>
    </source>
</evidence>
<dbReference type="InterPro" id="IPR002401">
    <property type="entry name" value="Cyt_P450_E_grp-I"/>
</dbReference>
<dbReference type="GO" id="GO:0016705">
    <property type="term" value="F:oxidoreductase activity, acting on paired donors, with incorporation or reduction of molecular oxygen"/>
    <property type="evidence" value="ECO:0007669"/>
    <property type="project" value="InterPro"/>
</dbReference>
<protein>
    <submittedName>
        <fullName evidence="8">Uncharacterized protein</fullName>
    </submittedName>
</protein>
<reference evidence="8" key="1">
    <citation type="submission" date="2023-06" db="EMBL/GenBank/DDBJ databases">
        <authorList>
            <person name="Noh H."/>
        </authorList>
    </citation>
    <scope>NUCLEOTIDE SEQUENCE</scope>
    <source>
        <strain evidence="8">DUCC20226</strain>
    </source>
</reference>
<comment type="caution">
    <text evidence="8">The sequence shown here is derived from an EMBL/GenBank/DDBJ whole genome shotgun (WGS) entry which is preliminary data.</text>
</comment>
<evidence type="ECO:0000313" key="9">
    <source>
        <dbReference type="Proteomes" id="UP001265746"/>
    </source>
</evidence>
<dbReference type="AlphaFoldDB" id="A0AAD9S2X9"/>
<comment type="cofactor">
    <cofactor evidence="1 6">
        <name>heme</name>
        <dbReference type="ChEBI" id="CHEBI:30413"/>
    </cofactor>
</comment>
<organism evidence="8 9">
    <name type="scientific">Phomopsis amygdali</name>
    <name type="common">Fusicoccum amygdali</name>
    <dbReference type="NCBI Taxonomy" id="1214568"/>
    <lineage>
        <taxon>Eukaryota</taxon>
        <taxon>Fungi</taxon>
        <taxon>Dikarya</taxon>
        <taxon>Ascomycota</taxon>
        <taxon>Pezizomycotina</taxon>
        <taxon>Sordariomycetes</taxon>
        <taxon>Sordariomycetidae</taxon>
        <taxon>Diaporthales</taxon>
        <taxon>Diaporthaceae</taxon>
        <taxon>Diaporthe</taxon>
    </lineage>
</organism>
<dbReference type="Pfam" id="PF00067">
    <property type="entry name" value="p450"/>
    <property type="match status" value="1"/>
</dbReference>
<dbReference type="GO" id="GO:0004497">
    <property type="term" value="F:monooxygenase activity"/>
    <property type="evidence" value="ECO:0007669"/>
    <property type="project" value="UniProtKB-KW"/>
</dbReference>
<dbReference type="PRINTS" id="PR00385">
    <property type="entry name" value="P450"/>
</dbReference>
<sequence>MGVVVLSLAIFVIRRRFFHTLSKYPGPLINSLTDVPAAFHLARGTQQFYYKALHERYGPVVRVAPNELSFINAQAWDDIYGFRRPAPNMEKSPVFIGAVAKAPDGSMGISMAPLATKDHARQRGAMAYCFTNQALLQQQSLMKIHIDKLISQLKKMTRQGEAVDMSSWYTFTTFDLMGDLTFGKPFGCLDQGAATDWSTAIMNVFISGAWEQAIRRIAGVGNWISLRLTRLLVPKEAARWRQLHFLKSRETTVARLADGALRSHPDVIYQIIKNKESRNSLTDTEIIINMVLFISAGSETTAGTLTAWTYFYCTQAKARRRLIQEVRESGLFKSEADIIWDNVGPDKLPYLDATINEALRLFSPAAASQQRIVPKGGAMVDGNYLPEGVCVAIPPYGCTRLPCNFKDPDEFHPERWLSDPKYADDRLDASQPFSVGPRVCIGKNLAYFELRLILVHMLWNFDLELECGFLGKQTEKAWGDGMKHIKGYLTWMKPPLWVRLKEAQH</sequence>
<evidence type="ECO:0000256" key="4">
    <source>
        <dbReference type="ARBA" id="ARBA00022723"/>
    </source>
</evidence>
<keyword evidence="3 6" id="KW-0349">Heme</keyword>
<dbReference type="SUPFAM" id="SSF48264">
    <property type="entry name" value="Cytochrome P450"/>
    <property type="match status" value="1"/>
</dbReference>
<dbReference type="Gene3D" id="1.10.630.10">
    <property type="entry name" value="Cytochrome P450"/>
    <property type="match status" value="1"/>
</dbReference>
<evidence type="ECO:0000256" key="7">
    <source>
        <dbReference type="RuleBase" id="RU000461"/>
    </source>
</evidence>
<dbReference type="PANTHER" id="PTHR24305:SF210">
    <property type="entry name" value="CYTOCHROME P450 MONOOXYGENASE ASQL-RELATED"/>
    <property type="match status" value="1"/>
</dbReference>
<keyword evidence="7" id="KW-0503">Monooxygenase</keyword>
<dbReference type="GO" id="GO:0005506">
    <property type="term" value="F:iron ion binding"/>
    <property type="evidence" value="ECO:0007669"/>
    <property type="project" value="InterPro"/>
</dbReference>
<dbReference type="EMBL" id="JAUJFL010000010">
    <property type="protein sequence ID" value="KAK2597165.1"/>
    <property type="molecule type" value="Genomic_DNA"/>
</dbReference>
<dbReference type="PROSITE" id="PS00086">
    <property type="entry name" value="CYTOCHROME_P450"/>
    <property type="match status" value="1"/>
</dbReference>
<evidence type="ECO:0000313" key="8">
    <source>
        <dbReference type="EMBL" id="KAK2597165.1"/>
    </source>
</evidence>
<keyword evidence="4 6" id="KW-0479">Metal-binding</keyword>
<dbReference type="GO" id="GO:0020037">
    <property type="term" value="F:heme binding"/>
    <property type="evidence" value="ECO:0007669"/>
    <property type="project" value="InterPro"/>
</dbReference>
<keyword evidence="5 6" id="KW-0408">Iron</keyword>
<dbReference type="InterPro" id="IPR001128">
    <property type="entry name" value="Cyt_P450"/>
</dbReference>
<accession>A0AAD9S2X9</accession>
<dbReference type="Proteomes" id="UP001265746">
    <property type="component" value="Unassembled WGS sequence"/>
</dbReference>
<gene>
    <name evidence="8" type="ORF">N8I77_013028</name>
</gene>
<feature type="binding site" description="axial binding residue" evidence="6">
    <location>
        <position position="440"/>
    </location>
    <ligand>
        <name>heme</name>
        <dbReference type="ChEBI" id="CHEBI:30413"/>
    </ligand>
    <ligandPart>
        <name>Fe</name>
        <dbReference type="ChEBI" id="CHEBI:18248"/>
    </ligandPart>
</feature>
<dbReference type="PRINTS" id="PR00463">
    <property type="entry name" value="EP450I"/>
</dbReference>
<dbReference type="InterPro" id="IPR017972">
    <property type="entry name" value="Cyt_P450_CS"/>
</dbReference>
<dbReference type="CDD" id="cd11058">
    <property type="entry name" value="CYP60B-like"/>
    <property type="match status" value="1"/>
</dbReference>
<keyword evidence="9" id="KW-1185">Reference proteome</keyword>
<evidence type="ECO:0000256" key="6">
    <source>
        <dbReference type="PIRSR" id="PIRSR602401-1"/>
    </source>
</evidence>
<keyword evidence="7" id="KW-0560">Oxidoreductase</keyword>
<dbReference type="PANTHER" id="PTHR24305">
    <property type="entry name" value="CYTOCHROME P450"/>
    <property type="match status" value="1"/>
</dbReference>
<dbReference type="InterPro" id="IPR050121">
    <property type="entry name" value="Cytochrome_P450_monoxygenase"/>
</dbReference>